<dbReference type="GO" id="GO:0004497">
    <property type="term" value="F:monooxygenase activity"/>
    <property type="evidence" value="ECO:0007669"/>
    <property type="project" value="UniProtKB-KW"/>
</dbReference>
<evidence type="ECO:0000256" key="8">
    <source>
        <dbReference type="ARBA" id="ARBA00023004"/>
    </source>
</evidence>
<sequence length="194" mass="22049">MVFVLLLQKWDPISRNTPDLETRPRGPHKSGENGEAVNIGRGTFSTSLNLLSNTNISKDLTDPFSDSAKELVWNIMVEVGKPNLIDYFPYGGTSWLRLMHIHLMRGLVDHQLKKREIRNRSNIDVLDALLNICPEEIDRSHIEVQRSDTTSNTLEWAMAELFKNPHTLEKSQEELAHVIGRGKLIDETDVGKLP</sequence>
<keyword evidence="13" id="KW-1185">Reference proteome</keyword>
<dbReference type="Gramene" id="Solyc02g064806.1.1">
    <property type="protein sequence ID" value="Solyc02g064806.1.1"/>
    <property type="gene ID" value="Solyc02g064806.1"/>
</dbReference>
<keyword evidence="5" id="KW-0479">Metal-binding</keyword>
<reference evidence="12" key="1">
    <citation type="journal article" date="2012" name="Nature">
        <title>The tomato genome sequence provides insights into fleshy fruit evolution.</title>
        <authorList>
            <consortium name="Tomato Genome Consortium"/>
        </authorList>
    </citation>
    <scope>NUCLEOTIDE SEQUENCE [LARGE SCALE GENOMIC DNA]</scope>
    <source>
        <strain evidence="12">cv. Heinz 1706</strain>
    </source>
</reference>
<evidence type="ECO:0000313" key="13">
    <source>
        <dbReference type="Proteomes" id="UP000004994"/>
    </source>
</evidence>
<dbReference type="SUPFAM" id="SSF48264">
    <property type="entry name" value="Cytochrome P450"/>
    <property type="match status" value="1"/>
</dbReference>
<keyword evidence="9" id="KW-0503">Monooxygenase</keyword>
<dbReference type="STRING" id="4081.A0A3Q7F021"/>
<keyword evidence="8" id="KW-0408">Iron</keyword>
<dbReference type="GO" id="GO:0016020">
    <property type="term" value="C:membrane"/>
    <property type="evidence" value="ECO:0007669"/>
    <property type="project" value="UniProtKB-SubCell"/>
</dbReference>
<evidence type="ECO:0000256" key="6">
    <source>
        <dbReference type="ARBA" id="ARBA00022989"/>
    </source>
</evidence>
<feature type="region of interest" description="Disordered" evidence="11">
    <location>
        <begin position="16"/>
        <end position="39"/>
    </location>
</feature>
<evidence type="ECO:0000256" key="10">
    <source>
        <dbReference type="ARBA" id="ARBA00023136"/>
    </source>
</evidence>
<evidence type="ECO:0000256" key="5">
    <source>
        <dbReference type="ARBA" id="ARBA00022723"/>
    </source>
</evidence>
<keyword evidence="3" id="KW-0349">Heme</keyword>
<comment type="similarity">
    <text evidence="2">Belongs to the cytochrome P450 family.</text>
</comment>
<keyword evidence="7" id="KW-0560">Oxidoreductase</keyword>
<feature type="compositionally biased region" description="Basic and acidic residues" evidence="11">
    <location>
        <begin position="18"/>
        <end position="32"/>
    </location>
</feature>
<organism evidence="12">
    <name type="scientific">Solanum lycopersicum</name>
    <name type="common">Tomato</name>
    <name type="synonym">Lycopersicon esculentum</name>
    <dbReference type="NCBI Taxonomy" id="4081"/>
    <lineage>
        <taxon>Eukaryota</taxon>
        <taxon>Viridiplantae</taxon>
        <taxon>Streptophyta</taxon>
        <taxon>Embryophyta</taxon>
        <taxon>Tracheophyta</taxon>
        <taxon>Spermatophyta</taxon>
        <taxon>Magnoliopsida</taxon>
        <taxon>eudicotyledons</taxon>
        <taxon>Gunneridae</taxon>
        <taxon>Pentapetalae</taxon>
        <taxon>asterids</taxon>
        <taxon>lamiids</taxon>
        <taxon>Solanales</taxon>
        <taxon>Solanaceae</taxon>
        <taxon>Solanoideae</taxon>
        <taxon>Solaneae</taxon>
        <taxon>Solanum</taxon>
        <taxon>Solanum subgen. Lycopersicon</taxon>
    </lineage>
</organism>
<comment type="subcellular location">
    <subcellularLocation>
        <location evidence="1">Membrane</location>
    </subcellularLocation>
</comment>
<accession>A0A3Q7F021</accession>
<dbReference type="GO" id="GO:0020037">
    <property type="term" value="F:heme binding"/>
    <property type="evidence" value="ECO:0007669"/>
    <property type="project" value="InterPro"/>
</dbReference>
<name>A0A3Q7F021_SOLLC</name>
<keyword evidence="6" id="KW-1133">Transmembrane helix</keyword>
<protein>
    <submittedName>
        <fullName evidence="12">Uncharacterized protein</fullName>
    </submittedName>
</protein>
<dbReference type="InterPro" id="IPR036396">
    <property type="entry name" value="Cyt_P450_sf"/>
</dbReference>
<dbReference type="Pfam" id="PF00067">
    <property type="entry name" value="p450"/>
    <property type="match status" value="1"/>
</dbReference>
<dbReference type="InParanoid" id="A0A3Q7F021"/>
<dbReference type="OMA" id="RTICKNE"/>
<reference evidence="12" key="2">
    <citation type="submission" date="2019-01" db="UniProtKB">
        <authorList>
            <consortium name="EnsemblPlants"/>
        </authorList>
    </citation>
    <scope>IDENTIFICATION</scope>
    <source>
        <strain evidence="12">cv. Heinz 1706</strain>
    </source>
</reference>
<keyword evidence="4" id="KW-0812">Transmembrane</keyword>
<proteinExistence type="inferred from homology"/>
<evidence type="ECO:0000256" key="3">
    <source>
        <dbReference type="ARBA" id="ARBA00022617"/>
    </source>
</evidence>
<dbReference type="InterPro" id="IPR001128">
    <property type="entry name" value="Cyt_P450"/>
</dbReference>
<keyword evidence="10" id="KW-0472">Membrane</keyword>
<evidence type="ECO:0000256" key="2">
    <source>
        <dbReference type="ARBA" id="ARBA00010617"/>
    </source>
</evidence>
<dbReference type="PANTHER" id="PTHR47950">
    <property type="entry name" value="CYTOCHROME P450, FAMILY 76, SUBFAMILY C, POLYPEPTIDE 5-RELATED"/>
    <property type="match status" value="1"/>
</dbReference>
<dbReference type="Proteomes" id="UP000004994">
    <property type="component" value="Chromosome 2"/>
</dbReference>
<evidence type="ECO:0000256" key="7">
    <source>
        <dbReference type="ARBA" id="ARBA00023002"/>
    </source>
</evidence>
<evidence type="ECO:0000256" key="4">
    <source>
        <dbReference type="ARBA" id="ARBA00022692"/>
    </source>
</evidence>
<dbReference type="GO" id="GO:0016705">
    <property type="term" value="F:oxidoreductase activity, acting on paired donors, with incorporation or reduction of molecular oxygen"/>
    <property type="evidence" value="ECO:0007669"/>
    <property type="project" value="InterPro"/>
</dbReference>
<evidence type="ECO:0000256" key="11">
    <source>
        <dbReference type="SAM" id="MobiDB-lite"/>
    </source>
</evidence>
<evidence type="ECO:0000256" key="9">
    <source>
        <dbReference type="ARBA" id="ARBA00023033"/>
    </source>
</evidence>
<dbReference type="Gene3D" id="1.10.630.10">
    <property type="entry name" value="Cytochrome P450"/>
    <property type="match status" value="1"/>
</dbReference>
<dbReference type="PANTHER" id="PTHR47950:SF4">
    <property type="entry name" value="GERANIOL 8-HYDROXYLASE-LIKE"/>
    <property type="match status" value="1"/>
</dbReference>
<dbReference type="GO" id="GO:0005506">
    <property type="term" value="F:iron ion binding"/>
    <property type="evidence" value="ECO:0007669"/>
    <property type="project" value="InterPro"/>
</dbReference>
<evidence type="ECO:0000313" key="12">
    <source>
        <dbReference type="EnsemblPlants" id="Solyc02g064806.1.1"/>
    </source>
</evidence>
<dbReference type="EnsemblPlants" id="Solyc02g064806.1.1">
    <property type="protein sequence ID" value="Solyc02g064806.1.1"/>
    <property type="gene ID" value="Solyc02g064806.1"/>
</dbReference>
<evidence type="ECO:0000256" key="1">
    <source>
        <dbReference type="ARBA" id="ARBA00004370"/>
    </source>
</evidence>
<dbReference type="AlphaFoldDB" id="A0A3Q7F021"/>